<gene>
    <name evidence="2" type="ORF">AVDCRST_MAG88-2125</name>
</gene>
<dbReference type="AlphaFoldDB" id="A0A6J4VA88"/>
<reference evidence="2" key="1">
    <citation type="submission" date="2020-02" db="EMBL/GenBank/DDBJ databases">
        <authorList>
            <person name="Meier V. D."/>
        </authorList>
    </citation>
    <scope>NUCLEOTIDE SEQUENCE</scope>
    <source>
        <strain evidence="2">AVDCRST_MAG88</strain>
    </source>
</reference>
<feature type="non-terminal residue" evidence="2">
    <location>
        <position position="1"/>
    </location>
</feature>
<feature type="region of interest" description="Disordered" evidence="1">
    <location>
        <begin position="1"/>
        <end position="32"/>
    </location>
</feature>
<evidence type="ECO:0000313" key="2">
    <source>
        <dbReference type="EMBL" id="CAA9568598.1"/>
    </source>
</evidence>
<accession>A0A6J4VA88</accession>
<feature type="compositionally biased region" description="Low complexity" evidence="1">
    <location>
        <begin position="1"/>
        <end position="20"/>
    </location>
</feature>
<protein>
    <submittedName>
        <fullName evidence="2">Uncharacterized protein</fullName>
    </submittedName>
</protein>
<feature type="non-terminal residue" evidence="2">
    <location>
        <position position="32"/>
    </location>
</feature>
<proteinExistence type="predicted"/>
<organism evidence="2">
    <name type="scientific">uncultured Thermomicrobiales bacterium</name>
    <dbReference type="NCBI Taxonomy" id="1645740"/>
    <lineage>
        <taxon>Bacteria</taxon>
        <taxon>Pseudomonadati</taxon>
        <taxon>Thermomicrobiota</taxon>
        <taxon>Thermomicrobia</taxon>
        <taxon>Thermomicrobiales</taxon>
        <taxon>environmental samples</taxon>
    </lineage>
</organism>
<sequence>SCLRTFSGGSSRSSPRRWGYGARGAPSAKRRP</sequence>
<dbReference type="EMBL" id="CADCWM010000555">
    <property type="protein sequence ID" value="CAA9568598.1"/>
    <property type="molecule type" value="Genomic_DNA"/>
</dbReference>
<name>A0A6J4VA88_9BACT</name>
<evidence type="ECO:0000256" key="1">
    <source>
        <dbReference type="SAM" id="MobiDB-lite"/>
    </source>
</evidence>